<accession>A0A0E9P725</accession>
<evidence type="ECO:0000256" key="1">
    <source>
        <dbReference type="SAM" id="SignalP"/>
    </source>
</evidence>
<evidence type="ECO:0000313" key="2">
    <source>
        <dbReference type="EMBL" id="JAH00431.1"/>
    </source>
</evidence>
<feature type="chain" id="PRO_5002430631" evidence="1">
    <location>
        <begin position="19"/>
        <end position="33"/>
    </location>
</feature>
<sequence length="33" mass="3818">MHTIVLFFLLNTHLSVQTVHNLTIAHQESTEQD</sequence>
<dbReference type="AlphaFoldDB" id="A0A0E9P725"/>
<reference evidence="2" key="1">
    <citation type="submission" date="2014-11" db="EMBL/GenBank/DDBJ databases">
        <authorList>
            <person name="Amaro Gonzalez C."/>
        </authorList>
    </citation>
    <scope>NUCLEOTIDE SEQUENCE</scope>
</reference>
<protein>
    <submittedName>
        <fullName evidence="2">Uncharacterized protein</fullName>
    </submittedName>
</protein>
<keyword evidence="1" id="KW-0732">Signal</keyword>
<name>A0A0E9P725_ANGAN</name>
<feature type="signal peptide" evidence="1">
    <location>
        <begin position="1"/>
        <end position="18"/>
    </location>
</feature>
<proteinExistence type="predicted"/>
<organism evidence="2">
    <name type="scientific">Anguilla anguilla</name>
    <name type="common">European freshwater eel</name>
    <name type="synonym">Muraena anguilla</name>
    <dbReference type="NCBI Taxonomy" id="7936"/>
    <lineage>
        <taxon>Eukaryota</taxon>
        <taxon>Metazoa</taxon>
        <taxon>Chordata</taxon>
        <taxon>Craniata</taxon>
        <taxon>Vertebrata</taxon>
        <taxon>Euteleostomi</taxon>
        <taxon>Actinopterygii</taxon>
        <taxon>Neopterygii</taxon>
        <taxon>Teleostei</taxon>
        <taxon>Anguilliformes</taxon>
        <taxon>Anguillidae</taxon>
        <taxon>Anguilla</taxon>
    </lineage>
</organism>
<dbReference type="EMBL" id="GBXM01108146">
    <property type="protein sequence ID" value="JAH00431.1"/>
    <property type="molecule type" value="Transcribed_RNA"/>
</dbReference>
<reference evidence="2" key="2">
    <citation type="journal article" date="2015" name="Fish Shellfish Immunol.">
        <title>Early steps in the European eel (Anguilla anguilla)-Vibrio vulnificus interaction in the gills: Role of the RtxA13 toxin.</title>
        <authorList>
            <person name="Callol A."/>
            <person name="Pajuelo D."/>
            <person name="Ebbesson L."/>
            <person name="Teles M."/>
            <person name="MacKenzie S."/>
            <person name="Amaro C."/>
        </authorList>
    </citation>
    <scope>NUCLEOTIDE SEQUENCE</scope>
</reference>